<keyword evidence="3 6" id="KW-0547">Nucleotide-binding</keyword>
<evidence type="ECO:0000256" key="6">
    <source>
        <dbReference type="PROSITE-ProRule" id="PRU10141"/>
    </source>
</evidence>
<keyword evidence="10" id="KW-1185">Reference proteome</keyword>
<gene>
    <name evidence="9" type="ORF">OEZ85_010204</name>
</gene>
<dbReference type="PANTHER" id="PTHR24346">
    <property type="entry name" value="MAP/MICROTUBULE AFFINITY-REGULATING KINASE"/>
    <property type="match status" value="1"/>
</dbReference>
<evidence type="ECO:0000256" key="3">
    <source>
        <dbReference type="ARBA" id="ARBA00022741"/>
    </source>
</evidence>
<feature type="compositionally biased region" description="Low complexity" evidence="7">
    <location>
        <begin position="390"/>
        <end position="404"/>
    </location>
</feature>
<dbReference type="InterPro" id="IPR000719">
    <property type="entry name" value="Prot_kinase_dom"/>
</dbReference>
<evidence type="ECO:0000256" key="4">
    <source>
        <dbReference type="ARBA" id="ARBA00022777"/>
    </source>
</evidence>
<evidence type="ECO:0000256" key="5">
    <source>
        <dbReference type="ARBA" id="ARBA00022840"/>
    </source>
</evidence>
<evidence type="ECO:0000256" key="1">
    <source>
        <dbReference type="ARBA" id="ARBA00022527"/>
    </source>
</evidence>
<dbReference type="InterPro" id="IPR011009">
    <property type="entry name" value="Kinase-like_dom_sf"/>
</dbReference>
<evidence type="ECO:0000313" key="9">
    <source>
        <dbReference type="EMBL" id="WIA09992.1"/>
    </source>
</evidence>
<evidence type="ECO:0000256" key="7">
    <source>
        <dbReference type="SAM" id="MobiDB-lite"/>
    </source>
</evidence>
<dbReference type="Gene3D" id="1.10.510.10">
    <property type="entry name" value="Transferase(Phosphotransferase) domain 1"/>
    <property type="match status" value="1"/>
</dbReference>
<proteinExistence type="predicted"/>
<feature type="domain" description="Protein kinase" evidence="8">
    <location>
        <begin position="16"/>
        <end position="289"/>
    </location>
</feature>
<dbReference type="Pfam" id="PF00069">
    <property type="entry name" value="Pkinase"/>
    <property type="match status" value="1"/>
</dbReference>
<feature type="region of interest" description="Disordered" evidence="7">
    <location>
        <begin position="382"/>
        <end position="404"/>
    </location>
</feature>
<dbReference type="CDD" id="cd14003">
    <property type="entry name" value="STKc_AMPK-like"/>
    <property type="match status" value="1"/>
</dbReference>
<protein>
    <recommendedName>
        <fullName evidence="8">Protein kinase domain-containing protein</fullName>
    </recommendedName>
</protein>
<accession>A0ABY8TNP0</accession>
<evidence type="ECO:0000313" key="10">
    <source>
        <dbReference type="Proteomes" id="UP001244341"/>
    </source>
</evidence>
<feature type="binding site" evidence="6">
    <location>
        <position position="51"/>
    </location>
    <ligand>
        <name>ATP</name>
        <dbReference type="ChEBI" id="CHEBI:30616"/>
    </ligand>
</feature>
<sequence length="507" mass="56077">MADQELIAALNESGYFQHLETLGKGSFGFVVRACRRTADSTQGGGEALAIKLLPRAEVTKYVEAEIVNHSLMRHPHVIQFKEVFLSRRFICIAMEYASGGSLFQYVQRQGRLKEAVARWFFQQLVVGVDYCHRKGVANRDIKLENTLLQDVPRLPLPLVKICDFGYSKAENKSAAKSKVGTLTYMAPEVLININRDGKYDGKVADIWSCGVMLYVMLCGKYPFDSPNATGVIAAPNDFISMLERMVGRQYRFPPDASISAECIDLLQQMLLPEPHRRITAEGIMAHPWFNTNLPPEASSMNATYLGAAPPAGVLAPEAIRKLIEEARMPSKSCKVDPAASPQQQAAVVMQLVAEEQATRQQARGMPYAYQQQQQQQQQQLTVPMQCQSQQPEPAHARGAAAPAAAYQQQQQQPAMGAALPHLLQQQQVMLLQRLQEQQWQQQQQGQAQQQQQQHPGLLHTHERNADVDDETLMMIDTAITAQMGGGPGTASADLQAYLAGAAGKLQN</sequence>
<dbReference type="PANTHER" id="PTHR24346:SF82">
    <property type="entry name" value="KP78A-RELATED"/>
    <property type="match status" value="1"/>
</dbReference>
<dbReference type="Proteomes" id="UP001244341">
    <property type="component" value="Chromosome 2b"/>
</dbReference>
<reference evidence="9 10" key="1">
    <citation type="submission" date="2023-05" db="EMBL/GenBank/DDBJ databases">
        <title>A 100% complete, gapless, phased diploid assembly of the Scenedesmus obliquus UTEX 3031 genome.</title>
        <authorList>
            <person name="Biondi T.C."/>
            <person name="Hanschen E.R."/>
            <person name="Kwon T."/>
            <person name="Eng W."/>
            <person name="Kruse C.P.S."/>
            <person name="Koehler S.I."/>
            <person name="Kunde Y."/>
            <person name="Gleasner C.D."/>
            <person name="You Mak K.T."/>
            <person name="Polle J."/>
            <person name="Hovde B.T."/>
            <person name="Starkenburg S.R."/>
        </authorList>
    </citation>
    <scope>NUCLEOTIDE SEQUENCE [LARGE SCALE GENOMIC DNA]</scope>
    <source>
        <strain evidence="9 10">DOE0152z</strain>
    </source>
</reference>
<keyword evidence="5 6" id="KW-0067">ATP-binding</keyword>
<dbReference type="SMART" id="SM00220">
    <property type="entry name" value="S_TKc"/>
    <property type="match status" value="1"/>
</dbReference>
<dbReference type="PROSITE" id="PS00107">
    <property type="entry name" value="PROTEIN_KINASE_ATP"/>
    <property type="match status" value="1"/>
</dbReference>
<keyword evidence="2" id="KW-0808">Transferase</keyword>
<organism evidence="9 10">
    <name type="scientific">Tetradesmus obliquus</name>
    <name type="common">Green alga</name>
    <name type="synonym">Acutodesmus obliquus</name>
    <dbReference type="NCBI Taxonomy" id="3088"/>
    <lineage>
        <taxon>Eukaryota</taxon>
        <taxon>Viridiplantae</taxon>
        <taxon>Chlorophyta</taxon>
        <taxon>core chlorophytes</taxon>
        <taxon>Chlorophyceae</taxon>
        <taxon>CS clade</taxon>
        <taxon>Sphaeropleales</taxon>
        <taxon>Scenedesmaceae</taxon>
        <taxon>Tetradesmus</taxon>
    </lineage>
</organism>
<dbReference type="InterPro" id="IPR017441">
    <property type="entry name" value="Protein_kinase_ATP_BS"/>
</dbReference>
<evidence type="ECO:0000259" key="8">
    <source>
        <dbReference type="SMART" id="SM00220"/>
    </source>
</evidence>
<name>A0ABY8TNP0_TETOB</name>
<keyword evidence="1" id="KW-0723">Serine/threonine-protein kinase</keyword>
<dbReference type="EMBL" id="CP126209">
    <property type="protein sequence ID" value="WIA09992.1"/>
    <property type="molecule type" value="Genomic_DNA"/>
</dbReference>
<evidence type="ECO:0000256" key="2">
    <source>
        <dbReference type="ARBA" id="ARBA00022679"/>
    </source>
</evidence>
<dbReference type="SUPFAM" id="SSF56112">
    <property type="entry name" value="Protein kinase-like (PK-like)"/>
    <property type="match status" value="1"/>
</dbReference>
<keyword evidence="4" id="KW-0418">Kinase</keyword>